<protein>
    <submittedName>
        <fullName evidence="1">Uncharacterized protein</fullName>
    </submittedName>
</protein>
<dbReference type="InterPro" id="IPR008533">
    <property type="entry name" value="DUF815"/>
</dbReference>
<dbReference type="OrthoDB" id="532206at2759"/>
<accession>A0A150H3F3</accession>
<dbReference type="Proteomes" id="UP000075714">
    <property type="component" value="Unassembled WGS sequence"/>
</dbReference>
<name>A0A150H3F3_GONPE</name>
<dbReference type="Pfam" id="PF05673">
    <property type="entry name" value="DUF815"/>
    <property type="match status" value="1"/>
</dbReference>
<reference evidence="2" key="1">
    <citation type="journal article" date="2016" name="Nat. Commun.">
        <title>The Gonium pectorale genome demonstrates co-option of cell cycle regulation during the evolution of multicellularity.</title>
        <authorList>
            <person name="Hanschen E.R."/>
            <person name="Marriage T.N."/>
            <person name="Ferris P.J."/>
            <person name="Hamaji T."/>
            <person name="Toyoda A."/>
            <person name="Fujiyama A."/>
            <person name="Neme R."/>
            <person name="Noguchi H."/>
            <person name="Minakuchi Y."/>
            <person name="Suzuki M."/>
            <person name="Kawai-Toyooka H."/>
            <person name="Smith D.R."/>
            <person name="Sparks H."/>
            <person name="Anderson J."/>
            <person name="Bakaric R."/>
            <person name="Luria V."/>
            <person name="Karger A."/>
            <person name="Kirschner M.W."/>
            <person name="Durand P.M."/>
            <person name="Michod R.E."/>
            <person name="Nozaki H."/>
            <person name="Olson B.J."/>
        </authorList>
    </citation>
    <scope>NUCLEOTIDE SEQUENCE [LARGE SCALE GENOMIC DNA]</scope>
    <source>
        <strain evidence="2">NIES-2863</strain>
    </source>
</reference>
<dbReference type="PANTHER" id="PTHR42935:SF1">
    <property type="entry name" value="SLR0930 PROTEIN"/>
    <property type="match status" value="1"/>
</dbReference>
<dbReference type="EMBL" id="LSYV01000002">
    <property type="protein sequence ID" value="KXZ56696.1"/>
    <property type="molecule type" value="Genomic_DNA"/>
</dbReference>
<keyword evidence="2" id="KW-1185">Reference proteome</keyword>
<evidence type="ECO:0000313" key="1">
    <source>
        <dbReference type="EMBL" id="KXZ56696.1"/>
    </source>
</evidence>
<dbReference type="InterPro" id="IPR027417">
    <property type="entry name" value="P-loop_NTPase"/>
</dbReference>
<proteinExistence type="predicted"/>
<comment type="caution">
    <text evidence="1">The sequence shown here is derived from an EMBL/GenBank/DDBJ whole genome shotgun (WGS) entry which is preliminary data.</text>
</comment>
<sequence>MEHPGMQCQDRCLVVEMIADAVPAAAGPYWQEAASSVSIKDQKRASRAALPAAGAAGGPLASVTPLDPHSPSRFICRPPSEGELADWKAAIVGKEAWSEAVPLLRQYYHLHGFGITSRSSTLRWTKGAFEEGPEGSSSASLAPLPSLQAAREALDANTLRHVEGRPGATHALVAGPSGSGKSALLWDYTLAAGRDKGLRLVDVGSAELGALLEAARGCGRYPRLRFVLVADHVDFPLRGAAAADLCSGLAGAGAGPSGWPENTLLYMGVSSGSTLNYDPVVSRFGLILTTKELSEEQFGATLRQVAGEDASRLSDEDVAYAADWVRRQSGGLSVRGAVQYVRRARTE</sequence>
<dbReference type="STRING" id="33097.A0A150H3F3"/>
<dbReference type="SUPFAM" id="SSF52540">
    <property type="entry name" value="P-loop containing nucleoside triphosphate hydrolases"/>
    <property type="match status" value="1"/>
</dbReference>
<organism evidence="1 2">
    <name type="scientific">Gonium pectorale</name>
    <name type="common">Green alga</name>
    <dbReference type="NCBI Taxonomy" id="33097"/>
    <lineage>
        <taxon>Eukaryota</taxon>
        <taxon>Viridiplantae</taxon>
        <taxon>Chlorophyta</taxon>
        <taxon>core chlorophytes</taxon>
        <taxon>Chlorophyceae</taxon>
        <taxon>CS clade</taxon>
        <taxon>Chlamydomonadales</taxon>
        <taxon>Volvocaceae</taxon>
        <taxon>Gonium</taxon>
    </lineage>
</organism>
<gene>
    <name evidence="1" type="ORF">GPECTOR_1g627</name>
</gene>
<evidence type="ECO:0000313" key="2">
    <source>
        <dbReference type="Proteomes" id="UP000075714"/>
    </source>
</evidence>
<dbReference type="PANTHER" id="PTHR42935">
    <property type="entry name" value="SLR0930 PROTEIN"/>
    <property type="match status" value="1"/>
</dbReference>
<dbReference type="AlphaFoldDB" id="A0A150H3F3"/>